<dbReference type="Proteomes" id="UP000576225">
    <property type="component" value="Unassembled WGS sequence"/>
</dbReference>
<keyword evidence="3" id="KW-1185">Reference proteome</keyword>
<dbReference type="AlphaFoldDB" id="A0A2U1BAX4"/>
<evidence type="ECO:0000313" key="4">
    <source>
        <dbReference type="Proteomes" id="UP000576225"/>
    </source>
</evidence>
<sequence>MKTGYITAALMLALLGTGCVREVTEQPWGKGIAELPEYPPLADYKLSLNLISKRELITGEGGRLMFALKNIDNKPIRLVEWYVNEPYNVQVYCQPWFPGMNGPDPNMWIPIRMEIDPKQTGRFPLDLMPNNEVQIEKELPFVDSLVVSPNGERRYFIKAELNLKSVKVESPLAAVAIRSPETKGKVVTVQ</sequence>
<dbReference type="Proteomes" id="UP000245959">
    <property type="component" value="Unassembled WGS sequence"/>
</dbReference>
<dbReference type="EMBL" id="QEKH01000001">
    <property type="protein sequence ID" value="PVY45816.1"/>
    <property type="molecule type" value="Genomic_DNA"/>
</dbReference>
<organism evidence="2 3">
    <name type="scientific">Victivallis vadensis</name>
    <dbReference type="NCBI Taxonomy" id="172901"/>
    <lineage>
        <taxon>Bacteria</taxon>
        <taxon>Pseudomonadati</taxon>
        <taxon>Lentisphaerota</taxon>
        <taxon>Lentisphaeria</taxon>
        <taxon>Victivallales</taxon>
        <taxon>Victivallaceae</taxon>
        <taxon>Victivallis</taxon>
    </lineage>
</organism>
<dbReference type="OrthoDB" id="9962031at2"/>
<dbReference type="GeneID" id="78293543"/>
<accession>A0A2U1BAX4</accession>
<reference evidence="2 3" key="1">
    <citation type="submission" date="2018-04" db="EMBL/GenBank/DDBJ databases">
        <title>Genomic Encyclopedia of Type Strains, Phase IV (KMG-IV): sequencing the most valuable type-strain genomes for metagenomic binning, comparative biology and taxonomic classification.</title>
        <authorList>
            <person name="Goeker M."/>
        </authorList>
    </citation>
    <scope>NUCLEOTIDE SEQUENCE [LARGE SCALE GENOMIC DNA]</scope>
    <source>
        <strain evidence="2 3">DSM 14823</strain>
    </source>
</reference>
<evidence type="ECO:0008006" key="5">
    <source>
        <dbReference type="Google" id="ProtNLM"/>
    </source>
</evidence>
<evidence type="ECO:0000313" key="2">
    <source>
        <dbReference type="EMBL" id="PVY45816.1"/>
    </source>
</evidence>
<dbReference type="RefSeq" id="WP_116882213.1">
    <property type="nucleotide sequence ID" value="NZ_CABMMC010000079.1"/>
</dbReference>
<evidence type="ECO:0000313" key="1">
    <source>
        <dbReference type="EMBL" id="NMD87259.1"/>
    </source>
</evidence>
<evidence type="ECO:0000313" key="3">
    <source>
        <dbReference type="Proteomes" id="UP000245959"/>
    </source>
</evidence>
<proteinExistence type="predicted"/>
<name>A0A2U1BAX4_9BACT</name>
<reference evidence="1 4" key="2">
    <citation type="submission" date="2020-04" db="EMBL/GenBank/DDBJ databases">
        <authorList>
            <person name="Hitch T.C.A."/>
            <person name="Wylensek D."/>
            <person name="Clavel T."/>
        </authorList>
    </citation>
    <scope>NUCLEOTIDE SEQUENCE [LARGE SCALE GENOMIC DNA]</scope>
    <source>
        <strain evidence="1 4">COR2-253-APC-1A</strain>
    </source>
</reference>
<gene>
    <name evidence="2" type="ORF">C8D82_1015</name>
    <name evidence="1" type="ORF">HF882_11750</name>
</gene>
<protein>
    <recommendedName>
        <fullName evidence="5">Intracellular proteinase inhibitor BsuPI</fullName>
    </recommendedName>
</protein>
<comment type="caution">
    <text evidence="2">The sequence shown here is derived from an EMBL/GenBank/DDBJ whole genome shotgun (WGS) entry which is preliminary data.</text>
</comment>
<dbReference type="EMBL" id="JABAEW010000021">
    <property type="protein sequence ID" value="NMD87259.1"/>
    <property type="molecule type" value="Genomic_DNA"/>
</dbReference>
<dbReference type="PROSITE" id="PS51257">
    <property type="entry name" value="PROKAR_LIPOPROTEIN"/>
    <property type="match status" value="1"/>
</dbReference>